<protein>
    <recommendedName>
        <fullName evidence="1">Response regulatory domain-containing protein</fullName>
    </recommendedName>
</protein>
<evidence type="ECO:0000313" key="3">
    <source>
        <dbReference type="Proteomes" id="UP000232412"/>
    </source>
</evidence>
<name>A0A2H1EIV3_9ARCH</name>
<dbReference type="PANTHER" id="PTHR43228:SF1">
    <property type="entry name" value="TWO-COMPONENT RESPONSE REGULATOR ARR22"/>
    <property type="match status" value="1"/>
</dbReference>
<dbReference type="InterPro" id="IPR001789">
    <property type="entry name" value="Sig_transdc_resp-reg_receiver"/>
</dbReference>
<evidence type="ECO:0000313" key="2">
    <source>
        <dbReference type="EMBL" id="SHO47465.1"/>
    </source>
</evidence>
<keyword evidence="3" id="KW-1185">Reference proteome</keyword>
<dbReference type="SUPFAM" id="SSF52172">
    <property type="entry name" value="CheY-like"/>
    <property type="match status" value="1"/>
</dbReference>
<dbReference type="Gene3D" id="3.40.50.2300">
    <property type="match status" value="1"/>
</dbReference>
<reference evidence="3" key="1">
    <citation type="submission" date="2016-12" db="EMBL/GenBank/DDBJ databases">
        <authorList>
            <person name="Herbold C."/>
        </authorList>
    </citation>
    <scope>NUCLEOTIDE SEQUENCE [LARGE SCALE GENOMIC DNA]</scope>
</reference>
<evidence type="ECO:0000259" key="1">
    <source>
        <dbReference type="PROSITE" id="PS50110"/>
    </source>
</evidence>
<dbReference type="Pfam" id="PF00072">
    <property type="entry name" value="Response_reg"/>
    <property type="match status" value="1"/>
</dbReference>
<dbReference type="Proteomes" id="UP000232412">
    <property type="component" value="Unassembled WGS sequence"/>
</dbReference>
<proteinExistence type="predicted"/>
<organism evidence="2 3">
    <name type="scientific">Nitrosotalea sinensis</name>
    <dbReference type="NCBI Taxonomy" id="1499975"/>
    <lineage>
        <taxon>Archaea</taxon>
        <taxon>Nitrososphaerota</taxon>
        <taxon>Nitrososphaeria</taxon>
        <taxon>Nitrosotaleales</taxon>
        <taxon>Nitrosotaleaceae</taxon>
        <taxon>Nitrosotalea</taxon>
    </lineage>
</organism>
<dbReference type="InterPro" id="IPR052048">
    <property type="entry name" value="ST_Response_Regulator"/>
</dbReference>
<dbReference type="InterPro" id="IPR011006">
    <property type="entry name" value="CheY-like_superfamily"/>
</dbReference>
<dbReference type="PROSITE" id="PS50110">
    <property type="entry name" value="RESPONSE_REGULATORY"/>
    <property type="match status" value="1"/>
</dbReference>
<dbReference type="SMART" id="SM00448">
    <property type="entry name" value="REC"/>
    <property type="match status" value="1"/>
</dbReference>
<dbReference type="PANTHER" id="PTHR43228">
    <property type="entry name" value="TWO-COMPONENT RESPONSE REGULATOR"/>
    <property type="match status" value="1"/>
</dbReference>
<feature type="domain" description="Response regulatory" evidence="1">
    <location>
        <begin position="11"/>
        <end position="131"/>
    </location>
</feature>
<dbReference type="EMBL" id="FRFC01000005">
    <property type="protein sequence ID" value="SHO47465.1"/>
    <property type="molecule type" value="Genomic_DNA"/>
</dbReference>
<gene>
    <name evidence="2" type="ORF">NSIN_40100</name>
</gene>
<dbReference type="GO" id="GO:0000160">
    <property type="term" value="P:phosphorelay signal transduction system"/>
    <property type="evidence" value="ECO:0007669"/>
    <property type="project" value="InterPro"/>
</dbReference>
<dbReference type="InterPro" id="IPR040572">
    <property type="entry name" value="TackOD1"/>
</dbReference>
<dbReference type="Pfam" id="PF18551">
    <property type="entry name" value="TackOD1"/>
    <property type="match status" value="1"/>
</dbReference>
<dbReference type="CDD" id="cd00156">
    <property type="entry name" value="REC"/>
    <property type="match status" value="1"/>
</dbReference>
<dbReference type="AlphaFoldDB" id="A0A2H1EIV3"/>
<accession>A0A2H1EIV3</accession>
<sequence>MLMSLISNKNDVLVIEDSLATTLLLRDFLKKLGYENVETCNSGKTGINLFSELERAGKNPIVLLDFHLPDMDANEVMTQIFNIKPDAKIILETADSKSDEPIKNALRSGAYLYIEKPIRYENLKNIFETLEQEKSILEEKPSDNTSVILSHMNSLKNASLARLAESIGVESNLIEKYLLQLENEKKIIKTYDVKEISCIKCNSVRISLHFFCPSCGNYNFGQGKLIEHFKCGNVSTENSYKENKCPKCKKEIKILGVDYKTMDNYYICNDCNNKFSEPSQNYVCAKCGNIFQLENAHWITSTGYKII</sequence>